<evidence type="ECO:0000313" key="8">
    <source>
        <dbReference type="Proteomes" id="UP000436429"/>
    </source>
</evidence>
<evidence type="ECO:0000313" key="4">
    <source>
        <dbReference type="EMBL" id="RDB82730.1"/>
    </source>
</evidence>
<feature type="compositionally biased region" description="Pro residues" evidence="1">
    <location>
        <begin position="294"/>
        <end position="310"/>
    </location>
</feature>
<feature type="transmembrane region" description="Helical" evidence="2">
    <location>
        <begin position="112"/>
        <end position="142"/>
    </location>
</feature>
<dbReference type="EMBL" id="PPTY01000030">
    <property type="protein sequence ID" value="RDB82730.1"/>
    <property type="molecule type" value="Genomic_DNA"/>
</dbReference>
<evidence type="ECO:0000313" key="3">
    <source>
        <dbReference type="EMBL" id="MVN33960.1"/>
    </source>
</evidence>
<evidence type="ECO:0000313" key="7">
    <source>
        <dbReference type="Proteomes" id="UP000253915"/>
    </source>
</evidence>
<keyword evidence="2" id="KW-0472">Membrane</keyword>
<dbReference type="EMBL" id="WPOM01000031">
    <property type="protein sequence ID" value="MVN33960.1"/>
    <property type="molecule type" value="Genomic_DNA"/>
</dbReference>
<gene>
    <name evidence="5" type="ORF">C1853_10605</name>
    <name evidence="4" type="ORF">C1871_12890</name>
    <name evidence="3" type="ORF">GO726_12425</name>
</gene>
<dbReference type="Proteomes" id="UP000253915">
    <property type="component" value="Unassembled WGS sequence"/>
</dbReference>
<evidence type="ECO:0000256" key="1">
    <source>
        <dbReference type="SAM" id="MobiDB-lite"/>
    </source>
</evidence>
<proteinExistence type="predicted"/>
<name>A0A369N3W5_EGGLN</name>
<evidence type="ECO:0000256" key="2">
    <source>
        <dbReference type="SAM" id="Phobius"/>
    </source>
</evidence>
<comment type="caution">
    <text evidence="4">The sequence shown here is derived from an EMBL/GenBank/DDBJ whole genome shotgun (WGS) entry which is preliminary data.</text>
</comment>
<sequence length="310" mass="33677">MQTGYFNAAWQDIKNSPGWFGKLVLLSLLSLIPIFGWLVVLGYLYGWARDIAWNVHGPLPKRIFGNEDGKLYSRGFFAMVIGFVCMLAPWILEAVWGAITGMGTAWSGRGHGGLFMFVGLSTMIFSLLIIAASFFATLFSWVGSMRMSVYGRLGAGFQFGKVWAMIRHDFSGLLRILGMAIVLAVVIGIVVSILIFVLVLIGLFIGFAMTGGNLNIQSSHPGAAVWAIVFATGGIILVFAVLCGILSTGMYVFVEMMIVRALGYWTRQFDVPAWRGQDDPMPFELAGAAGYPPVQQPPHVPPTGQPPAQG</sequence>
<dbReference type="InterPro" id="IPR025098">
    <property type="entry name" value="DUF4013"/>
</dbReference>
<organism evidence="4 6">
    <name type="scientific">Eggerthella lenta</name>
    <name type="common">Eubacterium lentum</name>
    <dbReference type="NCBI Taxonomy" id="84112"/>
    <lineage>
        <taxon>Bacteria</taxon>
        <taxon>Bacillati</taxon>
        <taxon>Actinomycetota</taxon>
        <taxon>Coriobacteriia</taxon>
        <taxon>Eggerthellales</taxon>
        <taxon>Eggerthellaceae</taxon>
        <taxon>Eggerthella</taxon>
    </lineage>
</organism>
<evidence type="ECO:0000313" key="6">
    <source>
        <dbReference type="Proteomes" id="UP000253857"/>
    </source>
</evidence>
<evidence type="ECO:0000313" key="5">
    <source>
        <dbReference type="EMBL" id="RDC37115.1"/>
    </source>
</evidence>
<reference evidence="3 8" key="2">
    <citation type="submission" date="2019-11" db="EMBL/GenBank/DDBJ databases">
        <title>Whole genome shotgun sequencing (WGS) data from Adlercreutzia equolifaciens ResAG-91, Eggerthella lenta MRI-F36, MRI-F37, MRI-F40, ResAG-49, ResAG-88, ResAG-121, ResAG-145, and Gordonibacter sp. ResAG-5, ResAG-26, ResAG-43, ResAG-50, ResAG-59.</title>
        <authorList>
            <person name="Stoll D.A."/>
            <person name="Danylec N."/>
            <person name="Franz C.M.A.P."/>
            <person name="Huch M."/>
        </authorList>
    </citation>
    <scope>NUCLEOTIDE SEQUENCE [LARGE SCALE GENOMIC DNA]</scope>
    <source>
        <strain evidence="3 8">ResAG-88</strain>
    </source>
</reference>
<dbReference type="Pfam" id="PF13197">
    <property type="entry name" value="DUF4013"/>
    <property type="match status" value="1"/>
</dbReference>
<feature type="transmembrane region" description="Helical" evidence="2">
    <location>
        <begin position="23"/>
        <end position="45"/>
    </location>
</feature>
<dbReference type="OMA" id="AWQDIKN"/>
<protein>
    <submittedName>
        <fullName evidence="4">DUF4013 domain-containing protein</fullName>
    </submittedName>
</protein>
<feature type="transmembrane region" description="Helical" evidence="2">
    <location>
        <begin position="71"/>
        <end position="92"/>
    </location>
</feature>
<keyword evidence="2" id="KW-1133">Transmembrane helix</keyword>
<reference evidence="6 7" key="1">
    <citation type="journal article" date="2018" name="Elife">
        <title>Discovery and characterization of a prevalent human gut bacterial enzyme sufficient for the inactivation of a family of plant toxins.</title>
        <authorList>
            <person name="Koppel N."/>
            <person name="Bisanz J.E."/>
            <person name="Pandelia M.E."/>
            <person name="Turnbaugh P.J."/>
            <person name="Balskus E.P."/>
        </authorList>
    </citation>
    <scope>NUCLEOTIDE SEQUENCE [LARGE SCALE GENOMIC DNA]</scope>
    <source>
        <strain evidence="5 7">16A</strain>
        <strain evidence="4 6">FAA1-1-60AUCSF</strain>
    </source>
</reference>
<accession>A0A369N3W5</accession>
<dbReference type="Proteomes" id="UP000253857">
    <property type="component" value="Unassembled WGS sequence"/>
</dbReference>
<dbReference type="RefSeq" id="WP_015761100.1">
    <property type="nucleotide sequence ID" value="NZ_AP025575.1"/>
</dbReference>
<feature type="transmembrane region" description="Helical" evidence="2">
    <location>
        <begin position="225"/>
        <end position="254"/>
    </location>
</feature>
<dbReference type="EMBL" id="PPUQ01000014">
    <property type="protein sequence ID" value="RDC37115.1"/>
    <property type="molecule type" value="Genomic_DNA"/>
</dbReference>
<feature type="region of interest" description="Disordered" evidence="1">
    <location>
        <begin position="284"/>
        <end position="310"/>
    </location>
</feature>
<dbReference type="AlphaFoldDB" id="A0A369N3W5"/>
<dbReference type="Proteomes" id="UP000436429">
    <property type="component" value="Unassembled WGS sequence"/>
</dbReference>
<keyword evidence="2" id="KW-0812">Transmembrane</keyword>
<feature type="transmembrane region" description="Helical" evidence="2">
    <location>
        <begin position="176"/>
        <end position="205"/>
    </location>
</feature>